<protein>
    <recommendedName>
        <fullName evidence="6">Aminotransferase</fullName>
        <ecNumber evidence="6">2.6.1.-</ecNumber>
    </recommendedName>
</protein>
<name>A0A0K8MJ57_9LACO</name>
<evidence type="ECO:0000256" key="2">
    <source>
        <dbReference type="ARBA" id="ARBA00007441"/>
    </source>
</evidence>
<evidence type="ECO:0000256" key="4">
    <source>
        <dbReference type="ARBA" id="ARBA00022679"/>
    </source>
</evidence>
<keyword evidence="9" id="KW-1185">Reference proteome</keyword>
<keyword evidence="4 6" id="KW-0808">Transferase</keyword>
<dbReference type="PANTHER" id="PTHR46383">
    <property type="entry name" value="ASPARTATE AMINOTRANSFERASE"/>
    <property type="match status" value="1"/>
</dbReference>
<evidence type="ECO:0000256" key="3">
    <source>
        <dbReference type="ARBA" id="ARBA00022576"/>
    </source>
</evidence>
<evidence type="ECO:0000313" key="8">
    <source>
        <dbReference type="EMBL" id="GAP00219.1"/>
    </source>
</evidence>
<dbReference type="GO" id="GO:0008483">
    <property type="term" value="F:transaminase activity"/>
    <property type="evidence" value="ECO:0007669"/>
    <property type="project" value="UniProtKB-KW"/>
</dbReference>
<organism evidence="8 9">
    <name type="scientific">Fructobacillus ficulneus</name>
    <dbReference type="NCBI Taxonomy" id="157463"/>
    <lineage>
        <taxon>Bacteria</taxon>
        <taxon>Bacillati</taxon>
        <taxon>Bacillota</taxon>
        <taxon>Bacilli</taxon>
        <taxon>Lactobacillales</taxon>
        <taxon>Lactobacillaceae</taxon>
        <taxon>Fructobacillus</taxon>
    </lineage>
</organism>
<dbReference type="RefSeq" id="WP_061993544.1">
    <property type="nucleotide sequence ID" value="NZ_DF968005.1"/>
</dbReference>
<dbReference type="Pfam" id="PF00155">
    <property type="entry name" value="Aminotran_1_2"/>
    <property type="match status" value="1"/>
</dbReference>
<dbReference type="AlphaFoldDB" id="A0A0K8MJ57"/>
<dbReference type="OrthoDB" id="9802328at2"/>
<dbReference type="InterPro" id="IPR015424">
    <property type="entry name" value="PyrdxlP-dep_Trfase"/>
</dbReference>
<dbReference type="GO" id="GO:0006520">
    <property type="term" value="P:amino acid metabolic process"/>
    <property type="evidence" value="ECO:0007669"/>
    <property type="project" value="InterPro"/>
</dbReference>
<evidence type="ECO:0000256" key="5">
    <source>
        <dbReference type="ARBA" id="ARBA00022898"/>
    </source>
</evidence>
<dbReference type="CDD" id="cd00609">
    <property type="entry name" value="AAT_like"/>
    <property type="match status" value="1"/>
</dbReference>
<feature type="domain" description="Aminotransferase class I/classII large" evidence="7">
    <location>
        <begin position="36"/>
        <end position="376"/>
    </location>
</feature>
<dbReference type="Gene3D" id="3.40.640.10">
    <property type="entry name" value="Type I PLP-dependent aspartate aminotransferase-like (Major domain)"/>
    <property type="match status" value="1"/>
</dbReference>
<comment type="similarity">
    <text evidence="2 6">Belongs to the class-I pyridoxal-phosphate-dependent aminotransferase family.</text>
</comment>
<gene>
    <name evidence="8" type="ORF">FFIC_282310</name>
</gene>
<dbReference type="PROSITE" id="PS00105">
    <property type="entry name" value="AA_TRANSFER_CLASS_1"/>
    <property type="match status" value="1"/>
</dbReference>
<dbReference type="InterPro" id="IPR004838">
    <property type="entry name" value="NHTrfase_class1_PyrdxlP-BS"/>
</dbReference>
<proteinExistence type="inferred from homology"/>
<evidence type="ECO:0000259" key="7">
    <source>
        <dbReference type="Pfam" id="PF00155"/>
    </source>
</evidence>
<keyword evidence="5" id="KW-0663">Pyridoxal phosphate</keyword>
<comment type="cofactor">
    <cofactor evidence="1 6">
        <name>pyridoxal 5'-phosphate</name>
        <dbReference type="ChEBI" id="CHEBI:597326"/>
    </cofactor>
</comment>
<reference evidence="8 9" key="1">
    <citation type="journal article" date="2015" name="BMC Genomics">
        <title>Comparative genomics of Fructobacillus spp. and Leuconostoc spp. reveals niche-specific evolution of Fructobacillus spp.</title>
        <authorList>
            <person name="Endo A."/>
            <person name="Tanizawa Y."/>
            <person name="Tanaka N."/>
            <person name="Maeno S."/>
            <person name="Kumar H."/>
            <person name="Shiwa Y."/>
            <person name="Okada S."/>
            <person name="Yoshikawa H."/>
            <person name="Dicks L."/>
            <person name="Nakagawa J."/>
            <person name="Arita M."/>
        </authorList>
    </citation>
    <scope>NUCLEOTIDE SEQUENCE [LARGE SCALE GENOMIC DNA]</scope>
    <source>
        <strain evidence="8 9">JCM 12225</strain>
    </source>
</reference>
<dbReference type="GO" id="GO:0030170">
    <property type="term" value="F:pyridoxal phosphate binding"/>
    <property type="evidence" value="ECO:0007669"/>
    <property type="project" value="InterPro"/>
</dbReference>
<keyword evidence="3 6" id="KW-0032">Aminotransferase</keyword>
<accession>A0A0K8MJ57</accession>
<evidence type="ECO:0000256" key="1">
    <source>
        <dbReference type="ARBA" id="ARBA00001933"/>
    </source>
</evidence>
<dbReference type="STRING" id="157463.GCA_001047075_01120"/>
<dbReference type="Proteomes" id="UP000253891">
    <property type="component" value="Unassembled WGS sequence"/>
</dbReference>
<sequence length="395" mass="43069">MSEPILPVNPEVANIAPDKLLGFQKTVSTIDGITFLTFGEPGFDTPAPVKEATKAAIDDNRSHYGNSQGEPALRQAVLAYMKDRYDLTYPGIENVVITSGVTEAILAIFKTLLAPGTGMLIPEPAFGSYFSALSVAGGIAVPIDTTKNAFKLTPALVEETIRQAVVPVKAILFNYPNNPTGVTYTKDELAALAECFKANDLWVISDEIYAELTYDHDHFSIAQFLPDQSIVVNGLSKSHAMTGYRVGFILGPQAVMDLIQTVHSCQVYSIPTFVQDGAVAGLEMKRSDLDYMKESYEERREYSRKALADMGYDVVSPDGAFYLFAKIPADFGTDGWAFAEALAQEAKVAVIPGAAFSHFDSANAYIRISYAADMDQLELGFGKMKDYIEKARANR</sequence>
<dbReference type="InterPro" id="IPR015422">
    <property type="entry name" value="PyrdxlP-dep_Trfase_small"/>
</dbReference>
<dbReference type="Gene3D" id="3.90.1150.10">
    <property type="entry name" value="Aspartate Aminotransferase, domain 1"/>
    <property type="match status" value="1"/>
</dbReference>
<dbReference type="EMBL" id="DF968005">
    <property type="protein sequence ID" value="GAP00219.1"/>
    <property type="molecule type" value="Genomic_DNA"/>
</dbReference>
<evidence type="ECO:0000313" key="9">
    <source>
        <dbReference type="Proteomes" id="UP000253891"/>
    </source>
</evidence>
<dbReference type="SUPFAM" id="SSF53383">
    <property type="entry name" value="PLP-dependent transferases"/>
    <property type="match status" value="1"/>
</dbReference>
<dbReference type="InterPro" id="IPR050596">
    <property type="entry name" value="AspAT/PAT-like"/>
</dbReference>
<dbReference type="InterPro" id="IPR004839">
    <property type="entry name" value="Aminotransferase_I/II_large"/>
</dbReference>
<dbReference type="InterPro" id="IPR015421">
    <property type="entry name" value="PyrdxlP-dep_Trfase_major"/>
</dbReference>
<dbReference type="PANTHER" id="PTHR46383:SF4">
    <property type="entry name" value="AMINOTRANSFERASE"/>
    <property type="match status" value="1"/>
</dbReference>
<dbReference type="EC" id="2.6.1.-" evidence="6"/>
<evidence type="ECO:0000256" key="6">
    <source>
        <dbReference type="RuleBase" id="RU000481"/>
    </source>
</evidence>